<evidence type="ECO:0008006" key="4">
    <source>
        <dbReference type="Google" id="ProtNLM"/>
    </source>
</evidence>
<dbReference type="RefSeq" id="WP_378554450.1">
    <property type="nucleotide sequence ID" value="NZ_JBHSBA010000015.1"/>
</dbReference>
<dbReference type="Pfam" id="PF26327">
    <property type="entry name" value="LpqS"/>
    <property type="match status" value="1"/>
</dbReference>
<gene>
    <name evidence="2" type="ORF">ACFOW8_27470</name>
</gene>
<feature type="transmembrane region" description="Helical" evidence="1">
    <location>
        <begin position="80"/>
        <end position="102"/>
    </location>
</feature>
<evidence type="ECO:0000313" key="3">
    <source>
        <dbReference type="Proteomes" id="UP001595767"/>
    </source>
</evidence>
<evidence type="ECO:0000313" key="2">
    <source>
        <dbReference type="EMBL" id="MFC4128675.1"/>
    </source>
</evidence>
<sequence length="131" mass="13129">MGHPADRRPRPARILFAVLAVVAAVGALMIDCGTAQHDDHHGTGVGAGLVAVVADGAGHLPDLPLPDHCVAGVPGPADGLILPVLALLGAIAVVLVTGLGALPATGRGPPRSAPRSRGGRIVLTQFCICRR</sequence>
<keyword evidence="1" id="KW-1133">Transmembrane helix</keyword>
<reference evidence="3" key="1">
    <citation type="journal article" date="2019" name="Int. J. Syst. Evol. Microbiol.">
        <title>The Global Catalogue of Microorganisms (GCM) 10K type strain sequencing project: providing services to taxonomists for standard genome sequencing and annotation.</title>
        <authorList>
            <consortium name="The Broad Institute Genomics Platform"/>
            <consortium name="The Broad Institute Genome Sequencing Center for Infectious Disease"/>
            <person name="Wu L."/>
            <person name="Ma J."/>
        </authorList>
    </citation>
    <scope>NUCLEOTIDE SEQUENCE [LARGE SCALE GENOMIC DNA]</scope>
    <source>
        <strain evidence="3">CGMCC 4.7204</strain>
    </source>
</reference>
<dbReference type="InterPro" id="IPR058714">
    <property type="entry name" value="LpqS"/>
</dbReference>
<proteinExistence type="predicted"/>
<dbReference type="Proteomes" id="UP001595767">
    <property type="component" value="Unassembled WGS sequence"/>
</dbReference>
<accession>A0ABV8LEJ4</accession>
<feature type="transmembrane region" description="Helical" evidence="1">
    <location>
        <begin position="12"/>
        <end position="30"/>
    </location>
</feature>
<keyword evidence="1" id="KW-0472">Membrane</keyword>
<organism evidence="2 3">
    <name type="scientific">Nocardia rhizosphaerae</name>
    <dbReference type="NCBI Taxonomy" id="1691571"/>
    <lineage>
        <taxon>Bacteria</taxon>
        <taxon>Bacillati</taxon>
        <taxon>Actinomycetota</taxon>
        <taxon>Actinomycetes</taxon>
        <taxon>Mycobacteriales</taxon>
        <taxon>Nocardiaceae</taxon>
        <taxon>Nocardia</taxon>
    </lineage>
</organism>
<protein>
    <recommendedName>
        <fullName evidence="4">Lipoprotein LpqS</fullName>
    </recommendedName>
</protein>
<evidence type="ECO:0000256" key="1">
    <source>
        <dbReference type="SAM" id="Phobius"/>
    </source>
</evidence>
<comment type="caution">
    <text evidence="2">The sequence shown here is derived from an EMBL/GenBank/DDBJ whole genome shotgun (WGS) entry which is preliminary data.</text>
</comment>
<keyword evidence="3" id="KW-1185">Reference proteome</keyword>
<name>A0ABV8LEJ4_9NOCA</name>
<keyword evidence="1" id="KW-0812">Transmembrane</keyword>
<dbReference type="EMBL" id="JBHSBA010000015">
    <property type="protein sequence ID" value="MFC4128675.1"/>
    <property type="molecule type" value="Genomic_DNA"/>
</dbReference>